<dbReference type="PRINTS" id="PR00830">
    <property type="entry name" value="ENDOLAPTASE"/>
</dbReference>
<dbReference type="InterPro" id="IPR025943">
    <property type="entry name" value="Sigma_54_int_dom_ATP-bd_2"/>
</dbReference>
<dbReference type="AlphaFoldDB" id="A0A5M9WSW1"/>
<evidence type="ECO:0000313" key="10">
    <source>
        <dbReference type="Proteomes" id="UP000323664"/>
    </source>
</evidence>
<dbReference type="GO" id="GO:0004176">
    <property type="term" value="F:ATP-dependent peptidase activity"/>
    <property type="evidence" value="ECO:0007669"/>
    <property type="project" value="UniProtKB-UniRule"/>
</dbReference>
<dbReference type="PROSITE" id="PS51786">
    <property type="entry name" value="LON_PROTEOLYTIC"/>
    <property type="match status" value="1"/>
</dbReference>
<comment type="caution">
    <text evidence="9">The sequence shown here is derived from an EMBL/GenBank/DDBJ whole genome shotgun (WGS) entry which is preliminary data.</text>
</comment>
<dbReference type="OrthoDB" id="2318150at2"/>
<keyword evidence="2 5" id="KW-0378">Hydrolase</keyword>
<dbReference type="PROSITE" id="PS00676">
    <property type="entry name" value="SIGMA54_INTERACT_2"/>
    <property type="match status" value="1"/>
</dbReference>
<dbReference type="PROSITE" id="PS01046">
    <property type="entry name" value="LON_SER"/>
    <property type="match status" value="1"/>
</dbReference>
<dbReference type="RefSeq" id="WP_123064569.1">
    <property type="nucleotide sequence ID" value="NZ_RIAS01000006.1"/>
</dbReference>
<evidence type="ECO:0000256" key="2">
    <source>
        <dbReference type="ARBA" id="ARBA00022801"/>
    </source>
</evidence>
<dbReference type="InterPro" id="IPR008269">
    <property type="entry name" value="Lon_proteolytic"/>
</dbReference>
<protein>
    <recommendedName>
        <fullName evidence="5">endopeptidase La</fullName>
        <ecNumber evidence="5">3.4.21.53</ecNumber>
    </recommendedName>
</protein>
<evidence type="ECO:0000256" key="6">
    <source>
        <dbReference type="SAM" id="MobiDB-lite"/>
    </source>
</evidence>
<dbReference type="GO" id="GO:0004252">
    <property type="term" value="F:serine-type endopeptidase activity"/>
    <property type="evidence" value="ECO:0007669"/>
    <property type="project" value="UniProtKB-UniRule"/>
</dbReference>
<feature type="active site" evidence="5">
    <location>
        <position position="490"/>
    </location>
</feature>
<keyword evidence="7" id="KW-1133">Transmembrane helix</keyword>
<feature type="domain" description="Lon proteolytic" evidence="8">
    <location>
        <begin position="350"/>
        <end position="537"/>
    </location>
</feature>
<feature type="transmembrane region" description="Helical" evidence="7">
    <location>
        <begin position="6"/>
        <end position="24"/>
    </location>
</feature>
<keyword evidence="1 5" id="KW-0645">Protease</keyword>
<name>A0A5M9WSW1_PAEAM</name>
<dbReference type="Gene3D" id="3.40.50.300">
    <property type="entry name" value="P-loop containing nucleotide triphosphate hydrolases"/>
    <property type="match status" value="2"/>
</dbReference>
<gene>
    <name evidence="9" type="primary">lonB</name>
    <name evidence="9" type="ORF">EC604_12850</name>
</gene>
<dbReference type="SUPFAM" id="SSF52540">
    <property type="entry name" value="P-loop containing nucleoside triphosphate hydrolases"/>
    <property type="match status" value="1"/>
</dbReference>
<keyword evidence="3 5" id="KW-0720">Serine protease</keyword>
<dbReference type="PANTHER" id="PTHR10046">
    <property type="entry name" value="ATP DEPENDENT LON PROTEASE FAMILY MEMBER"/>
    <property type="match status" value="1"/>
</dbReference>
<dbReference type="Gene3D" id="3.30.230.10">
    <property type="match status" value="1"/>
</dbReference>
<sequence length="585" mass="63150">MGEFGMIFMLIQLFFGVVIGLYFWNLLRGQKTNRTAVERESRKELEKLRKLRSISLTKPLAEKTRPATINDIVGQKDGLRALKAALCSANPQHVIIYGPPGVGKTAAARVVLEEAKKNPTSPFKADAKFTELDATTARFDERGIADPLIGSVHDPIYQGAGAMGVAGIPQPKPGAVTKAHGGMLFIDEIGELHSIQMNKLLKVLEDRKVFLESAYYNSEDTHTPAYIHDIFQNGLPADFRLVGATTRSPHELPPALRSRCMEVYFRPLLPEEIGKIAEDAVQKIGFSPCPEAVDVVKRYATNGREAVNIIQLAAGLALTEKRETLQASDVEWVAGSSQIQPRPDRKVPSKPQVGFVNGLAVYGPNMGTILEIEVSAVPAPKDQGRINITGVVDEEEIGGGSRTLRRKSMAKGSVENVLTVLKAMGIRTSDYDLHVNFPGGTPIDGPSAGIAMATAIASAIQGRPVDHELAMTGEISIHGRVKPIGGVLAKVEAAFQAGAKTVIIPAENWQSIFDNLDGLRVIPVDTVQDVFREVFGWEPGAQQVEQQVVAEETALPKPEIFPPASASFLRAESPRPGPVTDSGSC</sequence>
<dbReference type="InterPro" id="IPR014721">
    <property type="entry name" value="Ribsml_uS5_D2-typ_fold_subgr"/>
</dbReference>
<proteinExistence type="inferred from homology"/>
<dbReference type="EC" id="3.4.21.53" evidence="5"/>
<dbReference type="GO" id="GO:0030163">
    <property type="term" value="P:protein catabolic process"/>
    <property type="evidence" value="ECO:0007669"/>
    <property type="project" value="InterPro"/>
</dbReference>
<comment type="catalytic activity">
    <reaction evidence="5">
        <text>Hydrolysis of proteins in presence of ATP.</text>
        <dbReference type="EC" id="3.4.21.53"/>
    </reaction>
</comment>
<evidence type="ECO:0000256" key="7">
    <source>
        <dbReference type="SAM" id="Phobius"/>
    </source>
</evidence>
<keyword evidence="7" id="KW-0472">Membrane</keyword>
<dbReference type="InterPro" id="IPR027417">
    <property type="entry name" value="P-loop_NTPase"/>
</dbReference>
<dbReference type="SMART" id="SM00382">
    <property type="entry name" value="AAA"/>
    <property type="match status" value="1"/>
</dbReference>
<organism evidence="9 10">
    <name type="scientific">Paenibacillus amylolyticus</name>
    <dbReference type="NCBI Taxonomy" id="1451"/>
    <lineage>
        <taxon>Bacteria</taxon>
        <taxon>Bacillati</taxon>
        <taxon>Bacillota</taxon>
        <taxon>Bacilli</taxon>
        <taxon>Bacillales</taxon>
        <taxon>Paenibacillaceae</taxon>
        <taxon>Paenibacillus</taxon>
    </lineage>
</organism>
<dbReference type="InterPro" id="IPR027065">
    <property type="entry name" value="Lon_Prtase"/>
</dbReference>
<dbReference type="CDD" id="cd00009">
    <property type="entry name" value="AAA"/>
    <property type="match status" value="1"/>
</dbReference>
<evidence type="ECO:0000313" key="9">
    <source>
        <dbReference type="EMBL" id="KAA8784737.1"/>
    </source>
</evidence>
<dbReference type="GO" id="GO:0005524">
    <property type="term" value="F:ATP binding"/>
    <property type="evidence" value="ECO:0007669"/>
    <property type="project" value="InterPro"/>
</dbReference>
<comment type="similarity">
    <text evidence="5">Belongs to the peptidase S16 family.</text>
</comment>
<dbReference type="InterPro" id="IPR000523">
    <property type="entry name" value="Mg_chelatse_chII-like_cat_dom"/>
</dbReference>
<evidence type="ECO:0000259" key="8">
    <source>
        <dbReference type="PROSITE" id="PS51786"/>
    </source>
</evidence>
<dbReference type="InterPro" id="IPR008268">
    <property type="entry name" value="Peptidase_S16_AS"/>
</dbReference>
<dbReference type="NCBIfam" id="TIGR02902">
    <property type="entry name" value="spore_lonB"/>
    <property type="match status" value="1"/>
</dbReference>
<reference evidence="9 10" key="1">
    <citation type="journal article" date="2019" name="J. Ind. Microbiol. Biotechnol.">
        <title>Paenibacillus amylolyticus 27C64 has a diverse set of carbohydrate-active enzymes and complete pectin deconstruction system.</title>
        <authorList>
            <person name="Keggi C."/>
            <person name="Doran-Peterson J."/>
        </authorList>
    </citation>
    <scope>NUCLEOTIDE SEQUENCE [LARGE SCALE GENOMIC DNA]</scope>
    <source>
        <strain evidence="9 10">27C64</strain>
    </source>
</reference>
<evidence type="ECO:0000256" key="5">
    <source>
        <dbReference type="PROSITE-ProRule" id="PRU01122"/>
    </source>
</evidence>
<accession>A0A5M9WSW1</accession>
<evidence type="ECO:0000256" key="1">
    <source>
        <dbReference type="ARBA" id="ARBA00022670"/>
    </source>
</evidence>
<dbReference type="EMBL" id="RIAS01000006">
    <property type="protein sequence ID" value="KAA8784737.1"/>
    <property type="molecule type" value="Genomic_DNA"/>
</dbReference>
<dbReference type="InterPro" id="IPR003593">
    <property type="entry name" value="AAA+_ATPase"/>
</dbReference>
<dbReference type="Pfam" id="PF05362">
    <property type="entry name" value="Lon_C"/>
    <property type="match status" value="1"/>
</dbReference>
<dbReference type="InterPro" id="IPR020568">
    <property type="entry name" value="Ribosomal_Su5_D2-typ_SF"/>
</dbReference>
<comment type="subunit">
    <text evidence="4">Homohexamer. Organized in a ring with a central cavity.</text>
</comment>
<keyword evidence="7" id="KW-0812">Transmembrane</keyword>
<feature type="active site" evidence="5">
    <location>
        <position position="447"/>
    </location>
</feature>
<evidence type="ECO:0000256" key="3">
    <source>
        <dbReference type="ARBA" id="ARBA00022825"/>
    </source>
</evidence>
<dbReference type="GO" id="GO:0006508">
    <property type="term" value="P:proteolysis"/>
    <property type="evidence" value="ECO:0007669"/>
    <property type="project" value="UniProtKB-KW"/>
</dbReference>
<evidence type="ECO:0000256" key="4">
    <source>
        <dbReference type="ARBA" id="ARBA00026070"/>
    </source>
</evidence>
<dbReference type="Proteomes" id="UP000323664">
    <property type="component" value="Unassembled WGS sequence"/>
</dbReference>
<dbReference type="Pfam" id="PF01078">
    <property type="entry name" value="Mg_chelatase"/>
    <property type="match status" value="1"/>
</dbReference>
<dbReference type="InterPro" id="IPR014251">
    <property type="entry name" value="Spore_LonB"/>
</dbReference>
<dbReference type="SUPFAM" id="SSF54211">
    <property type="entry name" value="Ribosomal protein S5 domain 2-like"/>
    <property type="match status" value="1"/>
</dbReference>
<feature type="region of interest" description="Disordered" evidence="6">
    <location>
        <begin position="563"/>
        <end position="585"/>
    </location>
</feature>